<comment type="subcellular location">
    <subcellularLocation>
        <location evidence="2 6">Secreted</location>
        <location evidence="2 6">Cell wall</location>
    </subcellularLocation>
</comment>
<organism evidence="7">
    <name type="scientific">Nicotiana tabacum</name>
    <name type="common">Common tobacco</name>
    <dbReference type="NCBI Taxonomy" id="4097"/>
    <lineage>
        <taxon>Eukaryota</taxon>
        <taxon>Viridiplantae</taxon>
        <taxon>Streptophyta</taxon>
        <taxon>Embryophyta</taxon>
        <taxon>Tracheophyta</taxon>
        <taxon>Spermatophyta</taxon>
        <taxon>Magnoliopsida</taxon>
        <taxon>eudicotyledons</taxon>
        <taxon>Gunneridae</taxon>
        <taxon>Pentapetalae</taxon>
        <taxon>asterids</taxon>
        <taxon>lamiids</taxon>
        <taxon>Solanales</taxon>
        <taxon>Solanaceae</taxon>
        <taxon>Nicotianoideae</taxon>
        <taxon>Nicotianeae</taxon>
        <taxon>Nicotiana</taxon>
    </lineage>
</organism>
<dbReference type="OMA" id="WERCKND"/>
<dbReference type="GO" id="GO:0071555">
    <property type="term" value="P:cell wall organization"/>
    <property type="evidence" value="ECO:0000318"/>
    <property type="project" value="GO_Central"/>
</dbReference>
<dbReference type="SUPFAM" id="SSF53474">
    <property type="entry name" value="alpha/beta-Hydrolases"/>
    <property type="match status" value="1"/>
</dbReference>
<evidence type="ECO:0000256" key="4">
    <source>
        <dbReference type="ARBA" id="ARBA00022512"/>
    </source>
</evidence>
<keyword evidence="6" id="KW-0732">Signal</keyword>
<accession>A0A1S3XJN7</accession>
<dbReference type="AlphaFoldDB" id="A0A1S3XJN7"/>
<dbReference type="PANTHER" id="PTHR21562:SF93">
    <property type="entry name" value="PECTIN ACETYLESTERASE 8"/>
    <property type="match status" value="1"/>
</dbReference>
<keyword evidence="6" id="KW-0378">Hydrolase</keyword>
<dbReference type="Pfam" id="PF03283">
    <property type="entry name" value="PAE"/>
    <property type="match status" value="1"/>
</dbReference>
<sequence length="471" mass="52972">MRRVDSRWYQWIIVLLICSVMKVKAEVIPNKVAKTLVQDAFSKGAVCLDGSPAAYHYDQGSGDGVNNWIVWLEGGGWCRSVEDCGQRFNYSNGSSNHIDSKSFYGLLSNSKTSNPDFYNWHRIMIRYCDGSSYTGDVELVDKVTNQHYRGARIFQAIMDELLAKGMKNATNAILSGCSAGGLGTMFHCDRFRSLLPSTARVKCLSDGAYFLLDNDFKRANILESTYDGVVNLHNSAKVLPPSCTSRMNPASCFFPQHIQEDIKTPLFILNSAYDSWQIVDTVIPFADRQDFAENCFGAEFLSALPKSYSPSQRGMYINSCLMHCQTDHDWSWNSNSDLLNNKTIAKVFGDWFFERDPSQEMVFQVTVYSNLYSKEDLTLYYWSAKKKFCHKAPKDRVHTALESLRIDYIGMAKILASTSQENVTSYSLLLSKGKAAVPHRVEECVLGSFATASDFKVERPSSKPGHCEPVS</sequence>
<evidence type="ECO:0000256" key="2">
    <source>
        <dbReference type="ARBA" id="ARBA00004191"/>
    </source>
</evidence>
<reference evidence="7" key="1">
    <citation type="submission" date="2025-08" db="UniProtKB">
        <authorList>
            <consortium name="RefSeq"/>
        </authorList>
    </citation>
    <scope>IDENTIFICATION</scope>
</reference>
<keyword evidence="5 6" id="KW-0961">Cell wall biogenesis/degradation</keyword>
<proteinExistence type="inferred from homology"/>
<dbReference type="InterPro" id="IPR004963">
    <property type="entry name" value="PAE/NOTUM"/>
</dbReference>
<feature type="signal peptide" evidence="6">
    <location>
        <begin position="1"/>
        <end position="25"/>
    </location>
</feature>
<evidence type="ECO:0000256" key="6">
    <source>
        <dbReference type="RuleBase" id="RU363114"/>
    </source>
</evidence>
<gene>
    <name evidence="7" type="primary">LOC107765874</name>
</gene>
<protein>
    <recommendedName>
        <fullName evidence="6">Pectin acetylesterase</fullName>
        <ecNumber evidence="6">3.1.1.-</ecNumber>
    </recommendedName>
</protein>
<keyword evidence="4 6" id="KW-0134">Cell wall</keyword>
<dbReference type="GO" id="GO:0009505">
    <property type="term" value="C:plant-type cell wall"/>
    <property type="evidence" value="ECO:0000318"/>
    <property type="project" value="GO_Central"/>
</dbReference>
<dbReference type="InterPro" id="IPR029058">
    <property type="entry name" value="AB_hydrolase_fold"/>
</dbReference>
<dbReference type="PaxDb" id="4097-A0A1S3XJN7"/>
<feature type="chain" id="PRO_5010001413" description="Pectin acetylesterase" evidence="6">
    <location>
        <begin position="26"/>
        <end position="471"/>
    </location>
</feature>
<evidence type="ECO:0000256" key="1">
    <source>
        <dbReference type="ARBA" id="ARBA00003534"/>
    </source>
</evidence>
<evidence type="ECO:0000313" key="7">
    <source>
        <dbReference type="RefSeq" id="XP_016440059.1"/>
    </source>
</evidence>
<evidence type="ECO:0000256" key="3">
    <source>
        <dbReference type="ARBA" id="ARBA00005784"/>
    </source>
</evidence>
<name>A0A1S3XJN7_TOBAC</name>
<dbReference type="EC" id="3.1.1.-" evidence="6"/>
<dbReference type="KEGG" id="nta:107765874"/>
<evidence type="ECO:0000256" key="5">
    <source>
        <dbReference type="ARBA" id="ARBA00023316"/>
    </source>
</evidence>
<dbReference type="RefSeq" id="XP_016440059.1">
    <property type="nucleotide sequence ID" value="XM_016584573.1"/>
</dbReference>
<comment type="function">
    <text evidence="1 6">Hydrolyzes acetyl esters in homogalacturonan regions of pectin. In type I primary cell wall, galacturonic acid residues of pectin can be acetylated at the O-2 and O-3 positions. Decreasing the degree of acetylation of pectin gels in vitro alters their physical properties.</text>
</comment>
<keyword evidence="6" id="KW-0964">Secreted</keyword>
<dbReference type="PANTHER" id="PTHR21562">
    <property type="entry name" value="NOTUM-RELATED"/>
    <property type="match status" value="1"/>
</dbReference>
<comment type="similarity">
    <text evidence="3 6">Belongs to the pectinacetylesterase family.</text>
</comment>
<dbReference type="SMR" id="A0A1S3XJN7"/>
<dbReference type="GO" id="GO:0052793">
    <property type="term" value="F:pectin acetylesterase activity"/>
    <property type="evidence" value="ECO:0000318"/>
    <property type="project" value="GO_Central"/>
</dbReference>
<dbReference type="OrthoDB" id="1218081at2759"/>